<dbReference type="Pfam" id="PF00782">
    <property type="entry name" value="DSPc"/>
    <property type="match status" value="1"/>
</dbReference>
<dbReference type="SUPFAM" id="SSF52799">
    <property type="entry name" value="(Phosphotyrosine protein) phosphatases II"/>
    <property type="match status" value="1"/>
</dbReference>
<evidence type="ECO:0000256" key="2">
    <source>
        <dbReference type="ARBA" id="ARBA00022801"/>
    </source>
</evidence>
<dbReference type="Proteomes" id="UP001152320">
    <property type="component" value="Chromosome 4"/>
</dbReference>
<dbReference type="PANTHER" id="PTHR45948">
    <property type="entry name" value="DUAL SPECIFICITY PROTEIN PHOSPHATASE DDB_G0269404-RELATED"/>
    <property type="match status" value="1"/>
</dbReference>
<organism evidence="7 8">
    <name type="scientific">Holothuria leucospilota</name>
    <name type="common">Black long sea cucumber</name>
    <name type="synonym">Mertensiothuria leucospilota</name>
    <dbReference type="NCBI Taxonomy" id="206669"/>
    <lineage>
        <taxon>Eukaryota</taxon>
        <taxon>Metazoa</taxon>
        <taxon>Echinodermata</taxon>
        <taxon>Eleutherozoa</taxon>
        <taxon>Echinozoa</taxon>
        <taxon>Holothuroidea</taxon>
        <taxon>Aspidochirotacea</taxon>
        <taxon>Aspidochirotida</taxon>
        <taxon>Holothuriidae</taxon>
        <taxon>Holothuria</taxon>
    </lineage>
</organism>
<dbReference type="PROSITE" id="PS50054">
    <property type="entry name" value="TYR_PHOSPHATASE_DUAL"/>
    <property type="match status" value="1"/>
</dbReference>
<feature type="domain" description="Tyrosine-protein phosphatase" evidence="6">
    <location>
        <begin position="37"/>
        <end position="121"/>
    </location>
</feature>
<keyword evidence="2" id="KW-0378">Hydrolase</keyword>
<dbReference type="Gene3D" id="3.90.190.10">
    <property type="entry name" value="Protein tyrosine phosphatase superfamily"/>
    <property type="match status" value="1"/>
</dbReference>
<accession>A0A9Q1CDC2</accession>
<name>A0A9Q1CDC2_HOLLE</name>
<dbReference type="InterPro" id="IPR020422">
    <property type="entry name" value="TYR_PHOSPHATASE_DUAL_dom"/>
</dbReference>
<comment type="catalytic activity">
    <reaction evidence="4">
        <text>O-phospho-L-seryl-[protein] + H2O = L-seryl-[protein] + phosphate</text>
        <dbReference type="Rhea" id="RHEA:20629"/>
        <dbReference type="Rhea" id="RHEA-COMP:9863"/>
        <dbReference type="Rhea" id="RHEA-COMP:11604"/>
        <dbReference type="ChEBI" id="CHEBI:15377"/>
        <dbReference type="ChEBI" id="CHEBI:29999"/>
        <dbReference type="ChEBI" id="CHEBI:43474"/>
        <dbReference type="ChEBI" id="CHEBI:83421"/>
        <dbReference type="EC" id="3.1.3.16"/>
    </reaction>
</comment>
<dbReference type="InterPro" id="IPR000340">
    <property type="entry name" value="Dual-sp_phosphatase_cat-dom"/>
</dbReference>
<sequence>MRFYCTIYAVTPFQTINTICSFSLATTKHQQYIMGQGMSEILPGIFLGSFRDCKDKDQMEKNHITHILAIHDNAKPIIEGKTYLCITASDKHNENILQYFEECILFIHQCRQSGGKVLIHW</sequence>
<keyword evidence="8" id="KW-1185">Reference proteome</keyword>
<dbReference type="AlphaFoldDB" id="A0A9Q1CDC2"/>
<protein>
    <submittedName>
        <fullName evidence="7">Dual specificity protein phosphatase 22</fullName>
    </submittedName>
</protein>
<dbReference type="GO" id="GO:0004725">
    <property type="term" value="F:protein tyrosine phosphatase activity"/>
    <property type="evidence" value="ECO:0007669"/>
    <property type="project" value="TreeGrafter"/>
</dbReference>
<dbReference type="InterPro" id="IPR029021">
    <property type="entry name" value="Prot-tyrosine_phosphatase-like"/>
</dbReference>
<proteinExistence type="inferred from homology"/>
<evidence type="ECO:0000256" key="1">
    <source>
        <dbReference type="ARBA" id="ARBA00008601"/>
    </source>
</evidence>
<evidence type="ECO:0000313" key="8">
    <source>
        <dbReference type="Proteomes" id="UP001152320"/>
    </source>
</evidence>
<reference evidence="7" key="1">
    <citation type="submission" date="2021-10" db="EMBL/GenBank/DDBJ databases">
        <title>Tropical sea cucumber genome reveals ecological adaptation and Cuvierian tubules defense mechanism.</title>
        <authorList>
            <person name="Chen T."/>
        </authorList>
    </citation>
    <scope>NUCLEOTIDE SEQUENCE</scope>
    <source>
        <strain evidence="7">Nanhai2018</strain>
        <tissue evidence="7">Muscle</tissue>
    </source>
</reference>
<dbReference type="PANTHER" id="PTHR45948:SF2">
    <property type="entry name" value="DUAL SPECIFICITY PROTEIN PHOSPHATASE"/>
    <property type="match status" value="1"/>
</dbReference>
<evidence type="ECO:0000256" key="3">
    <source>
        <dbReference type="ARBA" id="ARBA00022912"/>
    </source>
</evidence>
<gene>
    <name evidence="7" type="ORF">HOLleu_10209</name>
</gene>
<comment type="similarity">
    <text evidence="1">Belongs to the protein-tyrosine phosphatase family. Non-receptor class dual specificity subfamily.</text>
</comment>
<evidence type="ECO:0000259" key="6">
    <source>
        <dbReference type="PROSITE" id="PS50054"/>
    </source>
</evidence>
<dbReference type="GO" id="GO:0007165">
    <property type="term" value="P:signal transduction"/>
    <property type="evidence" value="ECO:0007669"/>
    <property type="project" value="TreeGrafter"/>
</dbReference>
<evidence type="ECO:0000256" key="5">
    <source>
        <dbReference type="ARBA" id="ARBA00048336"/>
    </source>
</evidence>
<dbReference type="GO" id="GO:0005829">
    <property type="term" value="C:cytosol"/>
    <property type="evidence" value="ECO:0007669"/>
    <property type="project" value="TreeGrafter"/>
</dbReference>
<evidence type="ECO:0000256" key="4">
    <source>
        <dbReference type="ARBA" id="ARBA00047761"/>
    </source>
</evidence>
<dbReference type="GO" id="GO:0004722">
    <property type="term" value="F:protein serine/threonine phosphatase activity"/>
    <property type="evidence" value="ECO:0007669"/>
    <property type="project" value="UniProtKB-EC"/>
</dbReference>
<dbReference type="OrthoDB" id="9979246at2759"/>
<comment type="caution">
    <text evidence="7">The sequence shown here is derived from an EMBL/GenBank/DDBJ whole genome shotgun (WGS) entry which is preliminary data.</text>
</comment>
<dbReference type="EMBL" id="JAIZAY010000004">
    <property type="protein sequence ID" value="KAJ8043217.1"/>
    <property type="molecule type" value="Genomic_DNA"/>
</dbReference>
<evidence type="ECO:0000313" key="7">
    <source>
        <dbReference type="EMBL" id="KAJ8043217.1"/>
    </source>
</evidence>
<comment type="catalytic activity">
    <reaction evidence="5">
        <text>O-phospho-L-threonyl-[protein] + H2O = L-threonyl-[protein] + phosphate</text>
        <dbReference type="Rhea" id="RHEA:47004"/>
        <dbReference type="Rhea" id="RHEA-COMP:11060"/>
        <dbReference type="Rhea" id="RHEA-COMP:11605"/>
        <dbReference type="ChEBI" id="CHEBI:15377"/>
        <dbReference type="ChEBI" id="CHEBI:30013"/>
        <dbReference type="ChEBI" id="CHEBI:43474"/>
        <dbReference type="ChEBI" id="CHEBI:61977"/>
        <dbReference type="EC" id="3.1.3.16"/>
    </reaction>
</comment>
<keyword evidence="3" id="KW-0904">Protein phosphatase</keyword>